<dbReference type="RefSeq" id="WP_157548823.1">
    <property type="nucleotide sequence ID" value="NZ_BBYR01000029.1"/>
</dbReference>
<dbReference type="InterPro" id="IPR050445">
    <property type="entry name" value="Bact_polysacc_biosynth/exp"/>
</dbReference>
<evidence type="ECO:0000313" key="1">
    <source>
        <dbReference type="EMBL" id="GAP35854.1"/>
    </source>
</evidence>
<reference evidence="1 2" key="2">
    <citation type="journal article" date="2016" name="Science">
        <title>A bacterium that degrades and assimilates poly(ethylene terephthalate).</title>
        <authorList>
            <person name="Yoshida S."/>
            <person name="Hiraga K."/>
            <person name="Takehana T."/>
            <person name="Taniguchi I."/>
            <person name="Yamaji H."/>
            <person name="Maeda Y."/>
            <person name="Toyohara K."/>
            <person name="Miyamoto K."/>
            <person name="Kimura Y."/>
            <person name="Oda K."/>
        </authorList>
    </citation>
    <scope>NUCLEOTIDE SEQUENCE [LARGE SCALE GENOMIC DNA]</scope>
    <source>
        <strain evidence="2">NBRC 110686 / TISTR 2288 / 201-F6</strain>
    </source>
</reference>
<dbReference type="STRING" id="1547922.ISF6_1627"/>
<comment type="caution">
    <text evidence="1">The sequence shown here is derived from an EMBL/GenBank/DDBJ whole genome shotgun (WGS) entry which is preliminary data.</text>
</comment>
<dbReference type="SUPFAM" id="SSF52540">
    <property type="entry name" value="P-loop containing nucleoside triphosphate hydrolases"/>
    <property type="match status" value="1"/>
</dbReference>
<proteinExistence type="predicted"/>
<evidence type="ECO:0008006" key="3">
    <source>
        <dbReference type="Google" id="ProtNLM"/>
    </source>
</evidence>
<dbReference type="EMBL" id="BBYR01000029">
    <property type="protein sequence ID" value="GAP35854.1"/>
    <property type="molecule type" value="Genomic_DNA"/>
</dbReference>
<reference evidence="2" key="1">
    <citation type="submission" date="2015-07" db="EMBL/GenBank/DDBJ databases">
        <title>Discovery of a poly(ethylene terephthalate assimilation.</title>
        <authorList>
            <person name="Yoshida S."/>
            <person name="Hiraga K."/>
            <person name="Takehana T."/>
            <person name="Taniguchi I."/>
            <person name="Yamaji H."/>
            <person name="Maeda Y."/>
            <person name="Toyohara K."/>
            <person name="Miyamoto K."/>
            <person name="Kimura Y."/>
            <person name="Oda K."/>
        </authorList>
    </citation>
    <scope>NUCLEOTIDE SEQUENCE [LARGE SCALE GENOMIC DNA]</scope>
    <source>
        <strain evidence="2">NBRC 110686 / TISTR 2288 / 201-F6</strain>
    </source>
</reference>
<dbReference type="AlphaFoldDB" id="A0A0K8NZZ2"/>
<dbReference type="Gene3D" id="3.40.50.300">
    <property type="entry name" value="P-loop containing nucleotide triphosphate hydrolases"/>
    <property type="match status" value="1"/>
</dbReference>
<dbReference type="Proteomes" id="UP000037660">
    <property type="component" value="Unassembled WGS sequence"/>
</dbReference>
<keyword evidence="2" id="KW-1185">Reference proteome</keyword>
<protein>
    <recommendedName>
        <fullName evidence="3">Tyrosine-protein kinase EpsD</fullName>
    </recommendedName>
</protein>
<dbReference type="InterPro" id="IPR027417">
    <property type="entry name" value="P-loop_NTPase"/>
</dbReference>
<gene>
    <name evidence="1" type="ORF">ISF6_1627</name>
</gene>
<dbReference type="PANTHER" id="PTHR32309:SF13">
    <property type="entry name" value="FERRIC ENTEROBACTIN TRANSPORT PROTEIN FEPE"/>
    <property type="match status" value="1"/>
</dbReference>
<dbReference type="GO" id="GO:0005886">
    <property type="term" value="C:plasma membrane"/>
    <property type="evidence" value="ECO:0007669"/>
    <property type="project" value="TreeGrafter"/>
</dbReference>
<sequence length="203" mass="21060">MANDDNLSLPRLGLAVLDRLAEIRPDGRVVLVTSARSREGKTFVAQALARQLQALTGGRVVLVEATLTGKPKGGASGGFAGLLAQGTPPEGALRASEREGLDLLPAGLGGADAEQVLFQPGPVARALQWLRGTHDLVVVDGPNLPRCGSLALQSDATVLVVDAAATPRRRVQEALLASRLPAAQVAGVVLNRQPGYLARWFGG</sequence>
<accession>A0A0K8NZZ2</accession>
<dbReference type="PANTHER" id="PTHR32309">
    <property type="entry name" value="TYROSINE-PROTEIN KINASE"/>
    <property type="match status" value="1"/>
</dbReference>
<organism evidence="1 2">
    <name type="scientific">Piscinibacter sakaiensis</name>
    <name type="common">Ideonella sakaiensis</name>
    <dbReference type="NCBI Taxonomy" id="1547922"/>
    <lineage>
        <taxon>Bacteria</taxon>
        <taxon>Pseudomonadati</taxon>
        <taxon>Pseudomonadota</taxon>
        <taxon>Betaproteobacteria</taxon>
        <taxon>Burkholderiales</taxon>
        <taxon>Sphaerotilaceae</taxon>
        <taxon>Piscinibacter</taxon>
    </lineage>
</organism>
<evidence type="ECO:0000313" key="2">
    <source>
        <dbReference type="Proteomes" id="UP000037660"/>
    </source>
</evidence>
<dbReference type="GO" id="GO:0004713">
    <property type="term" value="F:protein tyrosine kinase activity"/>
    <property type="evidence" value="ECO:0007669"/>
    <property type="project" value="TreeGrafter"/>
</dbReference>
<dbReference type="OrthoDB" id="5296586at2"/>
<name>A0A0K8NZZ2_PISS1</name>